<dbReference type="CDD" id="cd03469">
    <property type="entry name" value="Rieske_RO_Alpha_N"/>
    <property type="match status" value="1"/>
</dbReference>
<evidence type="ECO:0000256" key="4">
    <source>
        <dbReference type="ARBA" id="ARBA00023014"/>
    </source>
</evidence>
<dbReference type="PANTHER" id="PTHR21266">
    <property type="entry name" value="IRON-SULFUR DOMAIN CONTAINING PROTEIN"/>
    <property type="match status" value="1"/>
</dbReference>
<dbReference type="InterPro" id="IPR050584">
    <property type="entry name" value="Cholesterol_7-desaturase"/>
</dbReference>
<keyword evidence="2" id="KW-0479">Metal-binding</keyword>
<accession>A0A5M3T4Z2</accession>
<organism evidence="6 7">
    <name type="scientific">Limnospira platensis NIES-46</name>
    <dbReference type="NCBI Taxonomy" id="1236695"/>
    <lineage>
        <taxon>Bacteria</taxon>
        <taxon>Bacillati</taxon>
        <taxon>Cyanobacteriota</taxon>
        <taxon>Cyanophyceae</taxon>
        <taxon>Oscillatoriophycideae</taxon>
        <taxon>Oscillatoriales</taxon>
        <taxon>Sirenicapillariaceae</taxon>
        <taxon>Limnospira</taxon>
    </lineage>
</organism>
<reference evidence="6 7" key="1">
    <citation type="journal article" date="2019" name="J Genomics">
        <title>The Draft Genome of a Hydrogen-producing Cyanobacterium, Arthrospira platensis NIES-46.</title>
        <authorList>
            <person name="Suzuki S."/>
            <person name="Yamaguchi H."/>
            <person name="Kawachi M."/>
        </authorList>
    </citation>
    <scope>NUCLEOTIDE SEQUENCE [LARGE SCALE GENOMIC DNA]</scope>
    <source>
        <strain evidence="6 7">NIES-46</strain>
    </source>
</reference>
<dbReference type="SUPFAM" id="SSF50022">
    <property type="entry name" value="ISP domain"/>
    <property type="match status" value="1"/>
</dbReference>
<proteinExistence type="predicted"/>
<evidence type="ECO:0000256" key="1">
    <source>
        <dbReference type="ARBA" id="ARBA00022714"/>
    </source>
</evidence>
<dbReference type="Pfam" id="PF00355">
    <property type="entry name" value="Rieske"/>
    <property type="match status" value="1"/>
</dbReference>
<dbReference type="InterPro" id="IPR036922">
    <property type="entry name" value="Rieske_2Fe-2S_sf"/>
</dbReference>
<keyword evidence="1" id="KW-0001">2Fe-2S</keyword>
<dbReference type="GeneID" id="301682843"/>
<dbReference type="Proteomes" id="UP000326169">
    <property type="component" value="Unassembled WGS sequence"/>
</dbReference>
<keyword evidence="6" id="KW-0223">Dioxygenase</keyword>
<dbReference type="PROSITE" id="PS51296">
    <property type="entry name" value="RIESKE"/>
    <property type="match status" value="1"/>
</dbReference>
<dbReference type="EMBL" id="BIMW01000082">
    <property type="protein sequence ID" value="GCE93937.1"/>
    <property type="molecule type" value="Genomic_DNA"/>
</dbReference>
<evidence type="ECO:0000313" key="7">
    <source>
        <dbReference type="Proteomes" id="UP000326169"/>
    </source>
</evidence>
<gene>
    <name evidence="6" type="ORF">NIES46_19890</name>
</gene>
<dbReference type="PANTHER" id="PTHR21266:SF57">
    <property type="entry name" value="3-CHLOROBENZOATE-3,4-DIOXYGENASE"/>
    <property type="match status" value="1"/>
</dbReference>
<keyword evidence="4" id="KW-0411">Iron-sulfur</keyword>
<keyword evidence="7" id="KW-1185">Reference proteome</keyword>
<keyword evidence="3" id="KW-0408">Iron</keyword>
<dbReference type="RefSeq" id="WP_006619536.1">
    <property type="nucleotide sequence ID" value="NZ_BIMW01000082.1"/>
</dbReference>
<dbReference type="SUPFAM" id="SSF55961">
    <property type="entry name" value="Bet v1-like"/>
    <property type="match status" value="1"/>
</dbReference>
<dbReference type="InterPro" id="IPR017941">
    <property type="entry name" value="Rieske_2Fe-2S"/>
</dbReference>
<dbReference type="Gene3D" id="2.102.10.10">
    <property type="entry name" value="Rieske [2Fe-2S] iron-sulphur domain"/>
    <property type="match status" value="1"/>
</dbReference>
<feature type="domain" description="Rieske" evidence="5">
    <location>
        <begin position="21"/>
        <end position="124"/>
    </location>
</feature>
<dbReference type="GO" id="GO:0051213">
    <property type="term" value="F:dioxygenase activity"/>
    <property type="evidence" value="ECO:0007669"/>
    <property type="project" value="UniProtKB-KW"/>
</dbReference>
<name>A0A5M3T4Z2_LIMPL</name>
<evidence type="ECO:0000256" key="2">
    <source>
        <dbReference type="ARBA" id="ARBA00022723"/>
    </source>
</evidence>
<evidence type="ECO:0000313" key="6">
    <source>
        <dbReference type="EMBL" id="GCE93937.1"/>
    </source>
</evidence>
<evidence type="ECO:0000259" key="5">
    <source>
        <dbReference type="PROSITE" id="PS51296"/>
    </source>
</evidence>
<evidence type="ECO:0000256" key="3">
    <source>
        <dbReference type="ARBA" id="ARBA00023004"/>
    </source>
</evidence>
<protein>
    <submittedName>
        <fullName evidence="6">Dioxygenase, Rieske iron-sulfur component</fullName>
    </submittedName>
</protein>
<comment type="caution">
    <text evidence="6">The sequence shown here is derived from an EMBL/GenBank/DDBJ whole genome shotgun (WGS) entry which is preliminary data.</text>
</comment>
<sequence>MTPSYRNSRDIRQLGINPHCWYVVSSSQEVTSSPVGVILWNQSIVLFRDTQGKINALEDRCPHRQVKLSHGKAIGDEIECIYHGWRFNGGGDCAYVPYLQENQKPPKCGIKTYPVRELYGFIWVFIGEEKPDIEPLEIPEWEHLNYIATVATIHTQAHYSFLIENLMDMYHGHLHQNWQAWTEAQLDYITETDNKVDAYYEAQSYYKIDKIWSIAQLFFPPLRKLHPERLTVSYIYPHWYSTLGEDFKIYCLLCPMSVTETRAYLIHFTSLNAFWRLHKLPVKFRQFIKNSLFGCAQKMLDGLVEEDVRMIEEEQQAYQKHPQRRGYELNKAIASVQRVMKKQAIAN</sequence>
<keyword evidence="6" id="KW-0560">Oxidoreductase</keyword>